<evidence type="ECO:0000256" key="4">
    <source>
        <dbReference type="PROSITE-ProRule" id="PRU00433"/>
    </source>
</evidence>
<feature type="domain" description="Cytochrome c" evidence="6">
    <location>
        <begin position="53"/>
        <end position="132"/>
    </location>
</feature>
<dbReference type="GO" id="GO:0046872">
    <property type="term" value="F:metal ion binding"/>
    <property type="evidence" value="ECO:0007669"/>
    <property type="project" value="UniProtKB-KW"/>
</dbReference>
<gene>
    <name evidence="7" type="ORF">FE810_12090</name>
</gene>
<proteinExistence type="predicted"/>
<evidence type="ECO:0000256" key="3">
    <source>
        <dbReference type="ARBA" id="ARBA00023004"/>
    </source>
</evidence>
<protein>
    <submittedName>
        <fullName evidence="7">Cytochrome c</fullName>
    </submittedName>
</protein>
<dbReference type="InterPro" id="IPR051459">
    <property type="entry name" value="Cytochrome_c-type_DH"/>
</dbReference>
<evidence type="ECO:0000256" key="5">
    <source>
        <dbReference type="SAM" id="SignalP"/>
    </source>
</evidence>
<evidence type="ECO:0000256" key="2">
    <source>
        <dbReference type="ARBA" id="ARBA00022723"/>
    </source>
</evidence>
<dbReference type="InterPro" id="IPR009056">
    <property type="entry name" value="Cyt_c-like_dom"/>
</dbReference>
<evidence type="ECO:0000313" key="8">
    <source>
        <dbReference type="Proteomes" id="UP000307790"/>
    </source>
</evidence>
<dbReference type="OrthoDB" id="6336306at2"/>
<dbReference type="InterPro" id="IPR036909">
    <property type="entry name" value="Cyt_c-like_dom_sf"/>
</dbReference>
<evidence type="ECO:0000313" key="7">
    <source>
        <dbReference type="EMBL" id="TLU64335.1"/>
    </source>
</evidence>
<dbReference type="Proteomes" id="UP000307790">
    <property type="component" value="Unassembled WGS sequence"/>
</dbReference>
<dbReference type="EMBL" id="VCBC01000011">
    <property type="protein sequence ID" value="TLU64335.1"/>
    <property type="molecule type" value="Genomic_DNA"/>
</dbReference>
<feature type="signal peptide" evidence="5">
    <location>
        <begin position="1"/>
        <end position="29"/>
    </location>
</feature>
<name>A0A5R9IFM4_9GAMM</name>
<dbReference type="PANTHER" id="PTHR35008:SF8">
    <property type="entry name" value="ALCOHOL DEHYDROGENASE CYTOCHROME C SUBUNIT"/>
    <property type="match status" value="1"/>
</dbReference>
<feature type="chain" id="PRO_5024336071" evidence="5">
    <location>
        <begin position="30"/>
        <end position="471"/>
    </location>
</feature>
<accession>A0A5R9IFM4</accession>
<dbReference type="Gene3D" id="1.10.760.10">
    <property type="entry name" value="Cytochrome c-like domain"/>
    <property type="match status" value="1"/>
</dbReference>
<organism evidence="7 8">
    <name type="scientific">Thalassotalea litorea</name>
    <dbReference type="NCBI Taxonomy" id="2020715"/>
    <lineage>
        <taxon>Bacteria</taxon>
        <taxon>Pseudomonadati</taxon>
        <taxon>Pseudomonadota</taxon>
        <taxon>Gammaproteobacteria</taxon>
        <taxon>Alteromonadales</taxon>
        <taxon>Colwelliaceae</taxon>
        <taxon>Thalassotalea</taxon>
    </lineage>
</organism>
<dbReference type="PANTHER" id="PTHR35008">
    <property type="entry name" value="BLL4482 PROTEIN-RELATED"/>
    <property type="match status" value="1"/>
</dbReference>
<reference evidence="7 8" key="1">
    <citation type="submission" date="2019-05" db="EMBL/GenBank/DDBJ databases">
        <title>Genome sequences of Thalassotalea litorea 1K03283.</title>
        <authorList>
            <person name="Zhang D."/>
        </authorList>
    </citation>
    <scope>NUCLEOTIDE SEQUENCE [LARGE SCALE GENOMIC DNA]</scope>
    <source>
        <strain evidence="7 8">MCCC 1K03283</strain>
    </source>
</reference>
<keyword evidence="3 4" id="KW-0408">Iron</keyword>
<keyword evidence="8" id="KW-1185">Reference proteome</keyword>
<dbReference type="RefSeq" id="WP_138320318.1">
    <property type="nucleotide sequence ID" value="NZ_VCBC01000011.1"/>
</dbReference>
<dbReference type="SUPFAM" id="SSF46626">
    <property type="entry name" value="Cytochrome c"/>
    <property type="match status" value="1"/>
</dbReference>
<keyword evidence="2 4" id="KW-0479">Metal-binding</keyword>
<dbReference type="Pfam" id="PF13442">
    <property type="entry name" value="Cytochrome_CBB3"/>
    <property type="match status" value="1"/>
</dbReference>
<sequence length="471" mass="52504">MNRQGSALYGAFTRMTAASLFLFSGLTLANNVENQPKNAHQNQLLTTLSQNSAVTAQGQTLFEQVCASCHGKDLSGGSGFNLKDGEWVHGSQPSEILANIESGFMNAGMPGFKGVFNSEQLQSIVAYILSQRQGFDGLTYKLYQMQSKDDRTISDDKLVKSGTLPKNLADFRLPEIQHYIIEFSGDFYTSRDEDTRIWIEWGAKADIDFEVDGKPIARDNRFGEWFPTWVVARGKQTLKITYRSADSKPGQRNLVLIATNDDMSIKKFALSTRAQKIMLNKKFNLNAEGETLVQRIKVTNLPAYSISVATPQQINYAFNSRSCDIVGLWQGEFLNIGPNIGGRGEDASIPLGDWVFHSPKALTFDTQESCRFMGYQMQHGEPVFRYTQGSHQVQVSAKAVTSKQLDIHYQVTGTAGEELTIRLPKSRKLTWNVPGTNTPETSDEKDYTMQRVKLNDKGSASFLVSAQIHPM</sequence>
<comment type="caution">
    <text evidence="7">The sequence shown here is derived from an EMBL/GenBank/DDBJ whole genome shotgun (WGS) entry which is preliminary data.</text>
</comment>
<dbReference type="PROSITE" id="PS51007">
    <property type="entry name" value="CYTC"/>
    <property type="match status" value="1"/>
</dbReference>
<evidence type="ECO:0000259" key="6">
    <source>
        <dbReference type="PROSITE" id="PS51007"/>
    </source>
</evidence>
<keyword evidence="5" id="KW-0732">Signal</keyword>
<dbReference type="GO" id="GO:0009055">
    <property type="term" value="F:electron transfer activity"/>
    <property type="evidence" value="ECO:0007669"/>
    <property type="project" value="InterPro"/>
</dbReference>
<evidence type="ECO:0000256" key="1">
    <source>
        <dbReference type="ARBA" id="ARBA00022617"/>
    </source>
</evidence>
<keyword evidence="1 4" id="KW-0349">Heme</keyword>
<dbReference type="GO" id="GO:0020037">
    <property type="term" value="F:heme binding"/>
    <property type="evidence" value="ECO:0007669"/>
    <property type="project" value="InterPro"/>
</dbReference>
<dbReference type="AlphaFoldDB" id="A0A5R9IFM4"/>